<reference evidence="1 2" key="1">
    <citation type="submission" date="2016-10" db="EMBL/GenBank/DDBJ databases">
        <authorList>
            <person name="de Groot N.N."/>
        </authorList>
    </citation>
    <scope>NUCLEOTIDE SEQUENCE [LARGE SCALE GENOMIC DNA]</scope>
    <source>
        <strain evidence="1 2">NLAE-zl-G419</strain>
    </source>
</reference>
<organism evidence="1 2">
    <name type="scientific">Clostridium cadaveris</name>
    <dbReference type="NCBI Taxonomy" id="1529"/>
    <lineage>
        <taxon>Bacteria</taxon>
        <taxon>Bacillati</taxon>
        <taxon>Bacillota</taxon>
        <taxon>Clostridia</taxon>
        <taxon>Eubacteriales</taxon>
        <taxon>Clostridiaceae</taxon>
        <taxon>Clostridium</taxon>
    </lineage>
</organism>
<gene>
    <name evidence="1" type="ORF">SAMN04487885_102152</name>
</gene>
<dbReference type="OrthoDB" id="1911444at2"/>
<dbReference type="AlphaFoldDB" id="A0A1I2JQC6"/>
<accession>A0A1I2JQC6</accession>
<dbReference type="RefSeq" id="WP_074844318.1">
    <property type="nucleotide sequence ID" value="NZ_FOOE01000002.1"/>
</dbReference>
<evidence type="ECO:0000313" key="1">
    <source>
        <dbReference type="EMBL" id="SFF54891.1"/>
    </source>
</evidence>
<keyword evidence="2" id="KW-1185">Reference proteome</keyword>
<dbReference type="Proteomes" id="UP000182135">
    <property type="component" value="Unassembled WGS sequence"/>
</dbReference>
<dbReference type="STRING" id="1529.SAMN04487885_102152"/>
<evidence type="ECO:0000313" key="2">
    <source>
        <dbReference type="Proteomes" id="UP000182135"/>
    </source>
</evidence>
<dbReference type="eggNOG" id="ENOG5030GSD">
    <property type="taxonomic scope" value="Bacteria"/>
</dbReference>
<name>A0A1I2JQC6_9CLOT</name>
<protein>
    <submittedName>
        <fullName evidence="1">Uncharacterized protein</fullName>
    </submittedName>
</protein>
<sequence length="114" mass="13523">MDNNFTNALKLAEKLKVHLKIATSMKSFDTYNSFYNIYTESDEPCRRIAVLTPYEELEEVYDESPEKAVEDVLMIDGNVWLKEYPLTTNPKNIDLSEIYIRENRVKEIEKYFQK</sequence>
<dbReference type="EMBL" id="FOOE01000002">
    <property type="protein sequence ID" value="SFF54891.1"/>
    <property type="molecule type" value="Genomic_DNA"/>
</dbReference>
<proteinExistence type="predicted"/>